<dbReference type="InterPro" id="IPR003661">
    <property type="entry name" value="HisK_dim/P_dom"/>
</dbReference>
<keyword evidence="4" id="KW-0597">Phosphoprotein</keyword>
<dbReference type="GO" id="GO:0016020">
    <property type="term" value="C:membrane"/>
    <property type="evidence" value="ECO:0007669"/>
    <property type="project" value="UniProtKB-SubCell"/>
</dbReference>
<dbReference type="PANTHER" id="PTHR45436:SF5">
    <property type="entry name" value="SENSOR HISTIDINE KINASE TRCS"/>
    <property type="match status" value="1"/>
</dbReference>
<sequence>MTRLLRNLPLSVRVPALVAGLMILVGVVASQQVLAVLGRVQEERLREIARLQVEGLAVALGPAVLREDVWEVYDTLDRASLAADGRRLVLTVVADGQGRVLAASDPRRAPVGRPIGPLAEGAQALEEVGLAAGLAEIRVLSSLEYQGRVVGQVLTELDVTDLAAERSRLVRMLLAGNAVLTALFALGGYWTVRRMMRPLRVLARHMDMTEGRPTAIPLDPRHDPEVARLFRTYNDMAGAVEARSEAERRFAERERYASLGRLSSSLAHEINNPLGGLLATADTLQAFADRPEVVQDGAALIERGLRHLRDVAKATLEQHRLDPEGAPLGADDLEDLRLLFSPEARRLEQALEWRVEARGDTLARLPAAPVRQIALNLLLNGSRAAGSGGTVGLDVEEGPGELRVVVRDSGPGLPDSALRRLLTSDPGGPGGGLGLRTVRDLAAALGARIDHARAAGRTEIRVRFPIPEVAAC</sequence>
<dbReference type="CDD" id="cd00082">
    <property type="entry name" value="HisKA"/>
    <property type="match status" value="1"/>
</dbReference>
<keyword evidence="8 10" id="KW-1133">Transmembrane helix</keyword>
<feature type="domain" description="HAMP" evidence="12">
    <location>
        <begin position="193"/>
        <end position="245"/>
    </location>
</feature>
<dbReference type="RefSeq" id="WP_139082686.1">
    <property type="nucleotide sequence ID" value="NZ_VDFV01000029.1"/>
</dbReference>
<dbReference type="EC" id="2.7.13.3" evidence="3"/>
<dbReference type="OrthoDB" id="7818322at2"/>
<dbReference type="Gene3D" id="3.30.565.10">
    <property type="entry name" value="Histidine kinase-like ATPase, C-terminal domain"/>
    <property type="match status" value="1"/>
</dbReference>
<dbReference type="PROSITE" id="PS50109">
    <property type="entry name" value="HIS_KIN"/>
    <property type="match status" value="1"/>
</dbReference>
<dbReference type="Pfam" id="PF02518">
    <property type="entry name" value="HATPase_c"/>
    <property type="match status" value="1"/>
</dbReference>
<evidence type="ECO:0000313" key="14">
    <source>
        <dbReference type="Proteomes" id="UP000305709"/>
    </source>
</evidence>
<comment type="catalytic activity">
    <reaction evidence="1">
        <text>ATP + protein L-histidine = ADP + protein N-phospho-L-histidine.</text>
        <dbReference type="EC" id="2.7.13.3"/>
    </reaction>
</comment>
<evidence type="ECO:0000259" key="11">
    <source>
        <dbReference type="PROSITE" id="PS50109"/>
    </source>
</evidence>
<dbReference type="Gene3D" id="6.10.340.10">
    <property type="match status" value="1"/>
</dbReference>
<evidence type="ECO:0000313" key="13">
    <source>
        <dbReference type="EMBL" id="TNC67243.1"/>
    </source>
</evidence>
<feature type="transmembrane region" description="Helical" evidence="10">
    <location>
        <begin position="172"/>
        <end position="192"/>
    </location>
</feature>
<comment type="subcellular location">
    <subcellularLocation>
        <location evidence="2">Membrane</location>
    </subcellularLocation>
</comment>
<dbReference type="InterPro" id="IPR036890">
    <property type="entry name" value="HATPase_C_sf"/>
</dbReference>
<dbReference type="AlphaFoldDB" id="A0A5C4N6Z4"/>
<evidence type="ECO:0000256" key="7">
    <source>
        <dbReference type="ARBA" id="ARBA00022777"/>
    </source>
</evidence>
<protein>
    <recommendedName>
        <fullName evidence="3">histidine kinase</fullName>
        <ecNumber evidence="3">2.7.13.3</ecNumber>
    </recommendedName>
</protein>
<evidence type="ECO:0000256" key="5">
    <source>
        <dbReference type="ARBA" id="ARBA00022679"/>
    </source>
</evidence>
<dbReference type="PANTHER" id="PTHR45436">
    <property type="entry name" value="SENSOR HISTIDINE KINASE YKOH"/>
    <property type="match status" value="1"/>
</dbReference>
<dbReference type="InterPro" id="IPR050428">
    <property type="entry name" value="TCS_sensor_his_kinase"/>
</dbReference>
<keyword evidence="14" id="KW-1185">Reference proteome</keyword>
<dbReference type="Gene3D" id="1.10.287.130">
    <property type="match status" value="1"/>
</dbReference>
<proteinExistence type="predicted"/>
<name>A0A5C4N6Z4_9RHOB</name>
<organism evidence="13 14">
    <name type="scientific">Rubellimicrobium roseum</name>
    <dbReference type="NCBI Taxonomy" id="687525"/>
    <lineage>
        <taxon>Bacteria</taxon>
        <taxon>Pseudomonadati</taxon>
        <taxon>Pseudomonadota</taxon>
        <taxon>Alphaproteobacteria</taxon>
        <taxon>Rhodobacterales</taxon>
        <taxon>Roseobacteraceae</taxon>
        <taxon>Rubellimicrobium</taxon>
    </lineage>
</organism>
<dbReference type="GO" id="GO:0000155">
    <property type="term" value="F:phosphorelay sensor kinase activity"/>
    <property type="evidence" value="ECO:0007669"/>
    <property type="project" value="InterPro"/>
</dbReference>
<gene>
    <name evidence="13" type="ORF">FHG71_15905</name>
</gene>
<dbReference type="EMBL" id="VDFV01000029">
    <property type="protein sequence ID" value="TNC67243.1"/>
    <property type="molecule type" value="Genomic_DNA"/>
</dbReference>
<dbReference type="Pfam" id="PF00672">
    <property type="entry name" value="HAMP"/>
    <property type="match status" value="1"/>
</dbReference>
<dbReference type="InterPro" id="IPR003660">
    <property type="entry name" value="HAMP_dom"/>
</dbReference>
<keyword evidence="9" id="KW-0902">Two-component regulatory system</keyword>
<keyword evidence="5" id="KW-0808">Transferase</keyword>
<evidence type="ECO:0000256" key="6">
    <source>
        <dbReference type="ARBA" id="ARBA00022692"/>
    </source>
</evidence>
<keyword evidence="7 13" id="KW-0418">Kinase</keyword>
<dbReference type="Proteomes" id="UP000305709">
    <property type="component" value="Unassembled WGS sequence"/>
</dbReference>
<keyword evidence="6 10" id="KW-0812">Transmembrane</keyword>
<dbReference type="SUPFAM" id="SSF55874">
    <property type="entry name" value="ATPase domain of HSP90 chaperone/DNA topoisomerase II/histidine kinase"/>
    <property type="match status" value="1"/>
</dbReference>
<dbReference type="InterPro" id="IPR005467">
    <property type="entry name" value="His_kinase_dom"/>
</dbReference>
<dbReference type="SUPFAM" id="SSF47384">
    <property type="entry name" value="Homodimeric domain of signal transducing histidine kinase"/>
    <property type="match status" value="1"/>
</dbReference>
<evidence type="ECO:0000256" key="9">
    <source>
        <dbReference type="ARBA" id="ARBA00023012"/>
    </source>
</evidence>
<evidence type="ECO:0000256" key="1">
    <source>
        <dbReference type="ARBA" id="ARBA00000085"/>
    </source>
</evidence>
<feature type="domain" description="Histidine kinase" evidence="11">
    <location>
        <begin position="265"/>
        <end position="468"/>
    </location>
</feature>
<dbReference type="SMART" id="SM00387">
    <property type="entry name" value="HATPase_c"/>
    <property type="match status" value="1"/>
</dbReference>
<feature type="transmembrane region" description="Helical" evidence="10">
    <location>
        <begin position="12"/>
        <end position="37"/>
    </location>
</feature>
<evidence type="ECO:0000256" key="2">
    <source>
        <dbReference type="ARBA" id="ARBA00004370"/>
    </source>
</evidence>
<accession>A0A5C4N6Z4</accession>
<evidence type="ECO:0000256" key="3">
    <source>
        <dbReference type="ARBA" id="ARBA00012438"/>
    </source>
</evidence>
<dbReference type="PROSITE" id="PS50885">
    <property type="entry name" value="HAMP"/>
    <property type="match status" value="1"/>
</dbReference>
<evidence type="ECO:0000256" key="4">
    <source>
        <dbReference type="ARBA" id="ARBA00022553"/>
    </source>
</evidence>
<dbReference type="InterPro" id="IPR036097">
    <property type="entry name" value="HisK_dim/P_sf"/>
</dbReference>
<keyword evidence="10" id="KW-0472">Membrane</keyword>
<dbReference type="InterPro" id="IPR003594">
    <property type="entry name" value="HATPase_dom"/>
</dbReference>
<dbReference type="SMART" id="SM00388">
    <property type="entry name" value="HisKA"/>
    <property type="match status" value="1"/>
</dbReference>
<evidence type="ECO:0000256" key="8">
    <source>
        <dbReference type="ARBA" id="ARBA00022989"/>
    </source>
</evidence>
<evidence type="ECO:0000256" key="10">
    <source>
        <dbReference type="SAM" id="Phobius"/>
    </source>
</evidence>
<reference evidence="13 14" key="1">
    <citation type="submission" date="2019-06" db="EMBL/GenBank/DDBJ databases">
        <authorList>
            <person name="Jiang L."/>
        </authorList>
    </citation>
    <scope>NUCLEOTIDE SEQUENCE [LARGE SCALE GENOMIC DNA]</scope>
    <source>
        <strain evidence="13 14">YIM 48858</strain>
    </source>
</reference>
<dbReference type="SMART" id="SM00304">
    <property type="entry name" value="HAMP"/>
    <property type="match status" value="1"/>
</dbReference>
<comment type="caution">
    <text evidence="13">The sequence shown here is derived from an EMBL/GenBank/DDBJ whole genome shotgun (WGS) entry which is preliminary data.</text>
</comment>
<evidence type="ECO:0000259" key="12">
    <source>
        <dbReference type="PROSITE" id="PS50885"/>
    </source>
</evidence>